<dbReference type="SMART" id="SM01321">
    <property type="entry name" value="Y1_Tnp"/>
    <property type="match status" value="1"/>
</dbReference>
<dbReference type="EMBL" id="JASJEX010000004">
    <property type="protein sequence ID" value="MDJ1130030.1"/>
    <property type="molecule type" value="Genomic_DNA"/>
</dbReference>
<proteinExistence type="predicted"/>
<evidence type="ECO:0000313" key="3">
    <source>
        <dbReference type="Proteomes" id="UP001431693"/>
    </source>
</evidence>
<protein>
    <submittedName>
        <fullName evidence="2">Transposase</fullName>
    </submittedName>
</protein>
<organism evidence="2 3">
    <name type="scientific">Kribbibacterium absianum</name>
    <dbReference type="NCBI Taxonomy" id="3044210"/>
    <lineage>
        <taxon>Bacteria</taxon>
        <taxon>Bacillati</taxon>
        <taxon>Actinomycetota</taxon>
        <taxon>Coriobacteriia</taxon>
        <taxon>Coriobacteriales</taxon>
        <taxon>Kribbibacteriaceae</taxon>
        <taxon>Kribbibacterium</taxon>
    </lineage>
</organism>
<dbReference type="InterPro" id="IPR036515">
    <property type="entry name" value="Transposase_17_sf"/>
</dbReference>
<evidence type="ECO:0000313" key="2">
    <source>
        <dbReference type="EMBL" id="MDJ1130030.1"/>
    </source>
</evidence>
<name>A0ABT6ZLW5_9ACTN</name>
<dbReference type="PANTHER" id="PTHR34322">
    <property type="entry name" value="TRANSPOSASE, Y1_TNP DOMAIN-CONTAINING"/>
    <property type="match status" value="1"/>
</dbReference>
<dbReference type="InterPro" id="IPR002686">
    <property type="entry name" value="Transposase_17"/>
</dbReference>
<feature type="domain" description="Transposase IS200-like" evidence="1">
    <location>
        <begin position="9"/>
        <end position="124"/>
    </location>
</feature>
<keyword evidence="3" id="KW-1185">Reference proteome</keyword>
<comment type="caution">
    <text evidence="2">The sequence shown here is derived from an EMBL/GenBank/DDBJ whole genome shotgun (WGS) entry which is preliminary data.</text>
</comment>
<accession>A0ABT6ZLW5</accession>
<dbReference type="SUPFAM" id="SSF143422">
    <property type="entry name" value="Transposase IS200-like"/>
    <property type="match status" value="1"/>
</dbReference>
<dbReference type="Proteomes" id="UP001431693">
    <property type="component" value="Unassembled WGS sequence"/>
</dbReference>
<evidence type="ECO:0000259" key="1">
    <source>
        <dbReference type="SMART" id="SM01321"/>
    </source>
</evidence>
<gene>
    <name evidence="2" type="ORF">QJ043_08060</name>
</gene>
<dbReference type="Gene3D" id="3.30.70.1290">
    <property type="entry name" value="Transposase IS200-like"/>
    <property type="match status" value="1"/>
</dbReference>
<reference evidence="2" key="1">
    <citation type="submission" date="2023-05" db="EMBL/GenBank/DDBJ databases">
        <title>[olsenella] sp. nov., isolated from a pig farm feces dump.</title>
        <authorList>
            <person name="Chang Y.-H."/>
        </authorList>
    </citation>
    <scope>NUCLEOTIDE SEQUENCE</scope>
    <source>
        <strain evidence="2">YH-ols2217</strain>
    </source>
</reference>
<dbReference type="Pfam" id="PF01797">
    <property type="entry name" value="Y1_Tnp"/>
    <property type="match status" value="1"/>
</dbReference>
<dbReference type="RefSeq" id="WP_283713178.1">
    <property type="nucleotide sequence ID" value="NZ_JASJEW010000003.1"/>
</dbReference>
<dbReference type="PANTHER" id="PTHR34322:SF2">
    <property type="entry name" value="TRANSPOSASE IS200-LIKE DOMAIN-CONTAINING PROTEIN"/>
    <property type="match status" value="1"/>
</dbReference>
<sequence length="250" mass="28108">MPRTGRRRSSSGIYHVTSRGVGRLAIFEGDEDKLAFLNRVRLVLADERDVRLFAWVLMDNHLHFVVEDPHDTLNRFLARITGPYATRFNELHGHVGHVYQNRPHVVPVESDEQLLNTVRYVHQNPVRAGLSPDCDWPWSSYREYLGQPGLVCPDLVLEMLGGPDGFRAFHEIMPSAVETAALRKGLRAHVTDVDATAVVRELLGDRPLEQIGKLGRKERDAALRHLKAVGLTAKQIERHTGVGRGIIGRA</sequence>